<feature type="compositionally biased region" description="Basic and acidic residues" evidence="11">
    <location>
        <begin position="564"/>
        <end position="584"/>
    </location>
</feature>
<feature type="transmembrane region" description="Helical" evidence="12">
    <location>
        <begin position="362"/>
        <end position="382"/>
    </location>
</feature>
<keyword evidence="5 12" id="KW-0812">Transmembrane</keyword>
<proteinExistence type="inferred from homology"/>
<evidence type="ECO:0000256" key="8">
    <source>
        <dbReference type="ARBA" id="ARBA00023065"/>
    </source>
</evidence>
<feature type="domain" description="Cation/H+ exchanger transmembrane" evidence="13">
    <location>
        <begin position="26"/>
        <end position="434"/>
    </location>
</feature>
<feature type="transmembrane region" description="Helical" evidence="12">
    <location>
        <begin position="245"/>
        <end position="262"/>
    </location>
</feature>
<feature type="compositionally biased region" description="Polar residues" evidence="11">
    <location>
        <begin position="864"/>
        <end position="873"/>
    </location>
</feature>
<evidence type="ECO:0000256" key="7">
    <source>
        <dbReference type="ARBA" id="ARBA00023053"/>
    </source>
</evidence>
<feature type="compositionally biased region" description="Pro residues" evidence="11">
    <location>
        <begin position="489"/>
        <end position="499"/>
    </location>
</feature>
<keyword evidence="9 12" id="KW-0472">Membrane</keyword>
<evidence type="ECO:0000256" key="4">
    <source>
        <dbReference type="ARBA" id="ARBA00022449"/>
    </source>
</evidence>
<protein>
    <submittedName>
        <fullName evidence="15">Alkali metal cation/H+ antiporter Nha1 C terminus-domain-containing protein</fullName>
    </submittedName>
</protein>
<feature type="domain" description="Alkali metal cation/H+ antiporter Nha1 C-terminal" evidence="14">
    <location>
        <begin position="459"/>
        <end position="965"/>
    </location>
</feature>
<evidence type="ECO:0000256" key="10">
    <source>
        <dbReference type="ARBA" id="ARBA00023201"/>
    </source>
</evidence>
<evidence type="ECO:0000256" key="3">
    <source>
        <dbReference type="ARBA" id="ARBA00022448"/>
    </source>
</evidence>
<evidence type="ECO:0000313" key="15">
    <source>
        <dbReference type="EMBL" id="PSS00920.1"/>
    </source>
</evidence>
<evidence type="ECO:0000256" key="1">
    <source>
        <dbReference type="ARBA" id="ARBA00004141"/>
    </source>
</evidence>
<dbReference type="InterPro" id="IPR004712">
    <property type="entry name" value="Na+/H+_antiporter_fungi"/>
</dbReference>
<feature type="compositionally biased region" description="Basic and acidic residues" evidence="11">
    <location>
        <begin position="593"/>
        <end position="606"/>
    </location>
</feature>
<keyword evidence="16" id="KW-1185">Reference proteome</keyword>
<evidence type="ECO:0000259" key="14">
    <source>
        <dbReference type="Pfam" id="PF08619"/>
    </source>
</evidence>
<keyword evidence="6 12" id="KW-1133">Transmembrane helix</keyword>
<feature type="compositionally biased region" description="Polar residues" evidence="11">
    <location>
        <begin position="543"/>
        <end position="563"/>
    </location>
</feature>
<reference evidence="15 16" key="1">
    <citation type="journal article" date="2018" name="Mycol. Prog.">
        <title>Coniella lustricola, a new species from submerged detritus.</title>
        <authorList>
            <person name="Raudabaugh D.B."/>
            <person name="Iturriaga T."/>
            <person name="Carver A."/>
            <person name="Mondo S."/>
            <person name="Pangilinan J."/>
            <person name="Lipzen A."/>
            <person name="He G."/>
            <person name="Amirebrahimi M."/>
            <person name="Grigoriev I.V."/>
            <person name="Miller A.N."/>
        </authorList>
    </citation>
    <scope>NUCLEOTIDE SEQUENCE [LARGE SCALE GENOMIC DNA]</scope>
    <source>
        <strain evidence="15 16">B22-T-1</strain>
    </source>
</reference>
<accession>A0A2T3AJZ3</accession>
<dbReference type="InterPro" id="IPR013928">
    <property type="entry name" value="Cation/H_antiporter_C"/>
</dbReference>
<dbReference type="GO" id="GO:0036376">
    <property type="term" value="P:sodium ion export across plasma membrane"/>
    <property type="evidence" value="ECO:0007669"/>
    <property type="project" value="InterPro"/>
</dbReference>
<feature type="transmembrane region" description="Helical" evidence="12">
    <location>
        <begin position="296"/>
        <end position="313"/>
    </location>
</feature>
<sequence length="990" mass="109586">MAWDHLSITKPHLVYIILGGFTSLFMLCSTVIKERAYIGEATVATLCGVVFGPHAANLINPQSWGNTDIITIEFSRLVLVVQCFAVGVELPKFYMEKHWKSVIFLLIPVMTFGWLLTSLFVWWMVPSLTWLHSLVIAACVTATDPVLASSVVGKGKFAKRVPKHLRDLLSAESGCNDGMAFPFVYLSLYLIEDKLSAKEVTYHWICFTILYECIFGAVYGFLIGYAARHGIKYAEKHDLIDRESFLVFYFVLALWCAGSGSILGVDDLLVGFACGVGFSNDGWFTNKTEESHVSNVIDLLLNLAYFVYFGTIIPWDQYNNSELGLMAWRLVVIALFVIFFRRIPVMMALKPLIPDIKTWREALFAGHFGPIGVGAIFVAMLARGELEHGDPIPEGTVPTDPNHPNYQLLTLVWPIVTFLVITSIIVHGSSVAVFTLGKRINTLTITMSYTTAPEDGPSWMNRLPRISSQSKSQAKTMSDTDGDDLKMPEYPPGTLPPVGYPGNFLRRVKEDDPANKQPSRASSLVSRRRKKKWDEGLGPGGPVSQSAIFPQRRSQSELTSTTLRDSRSPSDEKPSPIDSRRASAADELGENQSPRRESETAEERAEPSPGIEVYDEGDHIIVENEQGDVIAVEASEDHRQEHHLKDLKEKLKKEAGPSQWTYDGLKNRIGHWRDVEMQKRKEKQLSDRKHEPARAYQFGNTIIVEDEDGEVVKKYELPPQARPAKPQGQPSQLSQGLKYMGMGGLVKPKPGAEANAAAATSAASGSAEEHPNPPQRLTPGSRKPTWEEDRHIRFTIGGVGQRMTKEDFISEMRKLDKRTRREVVDQSNAPERVKTLAKEDPPSEATSSGQAGAQQKSIRGKTISLPQPASGNTPAKVPEAGRRVSDNSNEDDGDMGVPHDADAPSHDVPETAVERRRRLAVLQGLEGEDDATTTAGEETETPAERRRREAALGVSGGATGEEDSDDDDTPRVPPARRGIRFADVPERGRR</sequence>
<evidence type="ECO:0000259" key="13">
    <source>
        <dbReference type="Pfam" id="PF00999"/>
    </source>
</evidence>
<keyword evidence="3" id="KW-0813">Transport</keyword>
<dbReference type="CDD" id="cd06174">
    <property type="entry name" value="MFS"/>
    <property type="match status" value="1"/>
</dbReference>
<feature type="compositionally biased region" description="Polar residues" evidence="11">
    <location>
        <begin position="466"/>
        <end position="479"/>
    </location>
</feature>
<feature type="compositionally biased region" description="Polar residues" evidence="11">
    <location>
        <begin position="516"/>
        <end position="525"/>
    </location>
</feature>
<evidence type="ECO:0000256" key="11">
    <source>
        <dbReference type="SAM" id="MobiDB-lite"/>
    </source>
</evidence>
<keyword evidence="4" id="KW-0050">Antiport</keyword>
<dbReference type="PANTHER" id="PTHR31382:SF4">
    <property type="entry name" value="NA(+)_H(+) ANTIPORTER"/>
    <property type="match status" value="1"/>
</dbReference>
<dbReference type="AlphaFoldDB" id="A0A2T3AJZ3"/>
<feature type="region of interest" description="Disordered" evidence="11">
    <location>
        <begin position="454"/>
        <end position="617"/>
    </location>
</feature>
<organism evidence="15 16">
    <name type="scientific">Coniella lustricola</name>
    <dbReference type="NCBI Taxonomy" id="2025994"/>
    <lineage>
        <taxon>Eukaryota</taxon>
        <taxon>Fungi</taxon>
        <taxon>Dikarya</taxon>
        <taxon>Ascomycota</taxon>
        <taxon>Pezizomycotina</taxon>
        <taxon>Sordariomycetes</taxon>
        <taxon>Sordariomycetidae</taxon>
        <taxon>Diaporthales</taxon>
        <taxon>Schizoparmaceae</taxon>
        <taxon>Coniella</taxon>
    </lineage>
</organism>
<keyword evidence="8" id="KW-0406">Ion transport</keyword>
<feature type="transmembrane region" description="Helical" evidence="12">
    <location>
        <begin position="102"/>
        <end position="124"/>
    </location>
</feature>
<feature type="compositionally biased region" description="Basic and acidic residues" evidence="11">
    <location>
        <begin position="897"/>
        <end position="914"/>
    </location>
</feature>
<dbReference type="FunFam" id="1.20.1530.20:FF:000015">
    <property type="entry name" value="Na(+)/H(+) antiporter 2"/>
    <property type="match status" value="1"/>
</dbReference>
<feature type="compositionally biased region" description="Acidic residues" evidence="11">
    <location>
        <begin position="926"/>
        <end position="941"/>
    </location>
</feature>
<dbReference type="Proteomes" id="UP000241462">
    <property type="component" value="Unassembled WGS sequence"/>
</dbReference>
<dbReference type="OrthoDB" id="2190219at2759"/>
<dbReference type="PANTHER" id="PTHR31382">
    <property type="entry name" value="NA(+)/H(+) ANTIPORTER"/>
    <property type="match status" value="1"/>
</dbReference>
<gene>
    <name evidence="15" type="ORF">BD289DRAFT_360406</name>
</gene>
<evidence type="ECO:0000256" key="12">
    <source>
        <dbReference type="SAM" id="Phobius"/>
    </source>
</evidence>
<dbReference type="Pfam" id="PF00999">
    <property type="entry name" value="Na_H_Exchanger"/>
    <property type="match status" value="1"/>
</dbReference>
<dbReference type="FunCoup" id="A0A2T3AJZ3">
    <property type="interactions" value="33"/>
</dbReference>
<feature type="compositionally biased region" description="Basic and acidic residues" evidence="11">
    <location>
        <begin position="803"/>
        <end position="824"/>
    </location>
</feature>
<evidence type="ECO:0000256" key="2">
    <source>
        <dbReference type="ARBA" id="ARBA00005248"/>
    </source>
</evidence>
<dbReference type="Pfam" id="PF08619">
    <property type="entry name" value="Nha1_C"/>
    <property type="match status" value="1"/>
</dbReference>
<feature type="transmembrane region" description="Helical" evidence="12">
    <location>
        <begin position="411"/>
        <end position="437"/>
    </location>
</feature>
<dbReference type="EMBL" id="KZ678380">
    <property type="protein sequence ID" value="PSS00920.1"/>
    <property type="molecule type" value="Genomic_DNA"/>
</dbReference>
<evidence type="ECO:0000313" key="16">
    <source>
        <dbReference type="Proteomes" id="UP000241462"/>
    </source>
</evidence>
<feature type="compositionally biased region" description="Polar residues" evidence="11">
    <location>
        <begin position="844"/>
        <end position="857"/>
    </location>
</feature>
<comment type="subcellular location">
    <subcellularLocation>
        <location evidence="1">Membrane</location>
        <topology evidence="1">Multi-pass membrane protein</topology>
    </subcellularLocation>
</comment>
<dbReference type="GO" id="GO:0042391">
    <property type="term" value="P:regulation of membrane potential"/>
    <property type="evidence" value="ECO:0007669"/>
    <property type="project" value="InterPro"/>
</dbReference>
<feature type="transmembrane region" description="Helical" evidence="12">
    <location>
        <begin position="202"/>
        <end position="225"/>
    </location>
</feature>
<feature type="compositionally biased region" description="Basic and acidic residues" evidence="11">
    <location>
        <begin position="831"/>
        <end position="841"/>
    </location>
</feature>
<dbReference type="STRING" id="2025994.A0A2T3AJZ3"/>
<dbReference type="Gene3D" id="1.20.1530.20">
    <property type="match status" value="1"/>
</dbReference>
<evidence type="ECO:0000256" key="6">
    <source>
        <dbReference type="ARBA" id="ARBA00022989"/>
    </source>
</evidence>
<dbReference type="GO" id="GO:0030007">
    <property type="term" value="P:intracellular potassium ion homeostasis"/>
    <property type="evidence" value="ECO:0007669"/>
    <property type="project" value="TreeGrafter"/>
</dbReference>
<dbReference type="InParanoid" id="A0A2T3AJZ3"/>
<dbReference type="InterPro" id="IPR006153">
    <property type="entry name" value="Cation/H_exchanger_TM"/>
</dbReference>
<dbReference type="InterPro" id="IPR038770">
    <property type="entry name" value="Na+/solute_symporter_sf"/>
</dbReference>
<keyword evidence="10" id="KW-0739">Sodium transport</keyword>
<comment type="similarity">
    <text evidence="2">Belongs to the fungal Na(+)/H(+) exchanger family.</text>
</comment>
<evidence type="ECO:0000256" key="9">
    <source>
        <dbReference type="ARBA" id="ARBA00023136"/>
    </source>
</evidence>
<keyword evidence="7" id="KW-0915">Sodium</keyword>
<dbReference type="GO" id="GO:0015385">
    <property type="term" value="F:sodium:proton antiporter activity"/>
    <property type="evidence" value="ECO:0007669"/>
    <property type="project" value="InterPro"/>
</dbReference>
<evidence type="ECO:0000256" key="5">
    <source>
        <dbReference type="ARBA" id="ARBA00022692"/>
    </source>
</evidence>
<feature type="transmembrane region" description="Helical" evidence="12">
    <location>
        <begin position="325"/>
        <end position="341"/>
    </location>
</feature>
<feature type="transmembrane region" description="Helical" evidence="12">
    <location>
        <begin position="130"/>
        <end position="153"/>
    </location>
</feature>
<dbReference type="GO" id="GO:0120029">
    <property type="term" value="P:proton export across plasma membrane"/>
    <property type="evidence" value="ECO:0007669"/>
    <property type="project" value="InterPro"/>
</dbReference>
<dbReference type="GO" id="GO:0005886">
    <property type="term" value="C:plasma membrane"/>
    <property type="evidence" value="ECO:0007669"/>
    <property type="project" value="InterPro"/>
</dbReference>
<name>A0A2T3AJZ3_9PEZI</name>
<feature type="compositionally biased region" description="Low complexity" evidence="11">
    <location>
        <begin position="752"/>
        <end position="766"/>
    </location>
</feature>
<feature type="transmembrane region" description="Helical" evidence="12">
    <location>
        <begin position="12"/>
        <end position="32"/>
    </location>
</feature>
<feature type="region of interest" description="Disordered" evidence="11">
    <location>
        <begin position="714"/>
        <end position="990"/>
    </location>
</feature>